<reference evidence="2 3" key="1">
    <citation type="submission" date="2021-05" db="EMBL/GenBank/DDBJ databases">
        <title>A Polyphasic approach of four new species of the genus Ohtaekwangia: Ohtaekwangia histidinii sp. nov., Ohtaekwangia cretensis sp. nov., Ohtaekwangia indiensis sp. nov., Ohtaekwangia reichenbachii sp. nov. from diverse environment.</title>
        <authorList>
            <person name="Octaviana S."/>
        </authorList>
    </citation>
    <scope>NUCLEOTIDE SEQUENCE [LARGE SCALE GENOMIC DNA]</scope>
    <source>
        <strain evidence="2 3">PWU20</strain>
    </source>
</reference>
<dbReference type="InterPro" id="IPR029010">
    <property type="entry name" value="ThuA-like"/>
</dbReference>
<dbReference type="SUPFAM" id="SSF52317">
    <property type="entry name" value="Class I glutamine amidotransferase-like"/>
    <property type="match status" value="1"/>
</dbReference>
<feature type="domain" description="ThuA-like" evidence="1">
    <location>
        <begin position="31"/>
        <end position="243"/>
    </location>
</feature>
<dbReference type="Proteomes" id="UP000772618">
    <property type="component" value="Unassembled WGS sequence"/>
</dbReference>
<dbReference type="Pfam" id="PF06283">
    <property type="entry name" value="ThuA"/>
    <property type="match status" value="1"/>
</dbReference>
<gene>
    <name evidence="2" type="ORF">KK060_09480</name>
</gene>
<dbReference type="InterPro" id="IPR029062">
    <property type="entry name" value="Class_I_gatase-like"/>
</dbReference>
<proteinExistence type="predicted"/>
<name>A0ABS5VPY3_9BACT</name>
<sequence>MRTIIYIFFIASFSVTHSQSVKKNFRVIAFYTAKHDLAHISFVNEAHQWFSLQSIEHNFEYDSTKDWNNLNEQALKNYDVVLFLDTRPEEESQRTAFRKYMESGGAWMGFHFAAFALNNSTYPQNWDWYHNTFLGSGEYKGNTWRPTSAILRVEKKNHPFVKNLWPSFKSGPNEWYSWTNDLQSNPDIEILLSIDPQSFPLGTGPKQHEIWHNGYYPVAWRSKRYRMIYINMGHNDMDYENGTNKQLSSSFSSTEQNQFIIQCLQWLAKKRGNSKR</sequence>
<dbReference type="PANTHER" id="PTHR40469">
    <property type="entry name" value="SECRETED GLYCOSYL HYDROLASE"/>
    <property type="match status" value="1"/>
</dbReference>
<evidence type="ECO:0000313" key="3">
    <source>
        <dbReference type="Proteomes" id="UP000772618"/>
    </source>
</evidence>
<keyword evidence="3" id="KW-1185">Reference proteome</keyword>
<organism evidence="2 3">
    <name type="scientific">Chryseosolibacter indicus</name>
    <dbReference type="NCBI Taxonomy" id="2782351"/>
    <lineage>
        <taxon>Bacteria</taxon>
        <taxon>Pseudomonadati</taxon>
        <taxon>Bacteroidota</taxon>
        <taxon>Cytophagia</taxon>
        <taxon>Cytophagales</taxon>
        <taxon>Chryseotaleaceae</taxon>
        <taxon>Chryseosolibacter</taxon>
    </lineage>
</organism>
<accession>A0ABS5VPY3</accession>
<dbReference type="PANTHER" id="PTHR40469:SF2">
    <property type="entry name" value="GALACTOSE-BINDING DOMAIN-LIKE SUPERFAMILY PROTEIN"/>
    <property type="match status" value="1"/>
</dbReference>
<dbReference type="RefSeq" id="WP_254153470.1">
    <property type="nucleotide sequence ID" value="NZ_JAHESD010000016.1"/>
</dbReference>
<protein>
    <submittedName>
        <fullName evidence="2">ThuA domain-containing protein</fullName>
    </submittedName>
</protein>
<comment type="caution">
    <text evidence="2">The sequence shown here is derived from an EMBL/GenBank/DDBJ whole genome shotgun (WGS) entry which is preliminary data.</text>
</comment>
<evidence type="ECO:0000259" key="1">
    <source>
        <dbReference type="Pfam" id="PF06283"/>
    </source>
</evidence>
<dbReference type="EMBL" id="JAHESD010000016">
    <property type="protein sequence ID" value="MBT1703509.1"/>
    <property type="molecule type" value="Genomic_DNA"/>
</dbReference>
<dbReference type="Gene3D" id="3.40.50.880">
    <property type="match status" value="1"/>
</dbReference>
<evidence type="ECO:0000313" key="2">
    <source>
        <dbReference type="EMBL" id="MBT1703509.1"/>
    </source>
</evidence>